<protein>
    <recommendedName>
        <fullName evidence="4">Glycosyltransferase</fullName>
    </recommendedName>
</protein>
<evidence type="ECO:0000259" key="2">
    <source>
        <dbReference type="Pfam" id="PF13579"/>
    </source>
</evidence>
<gene>
    <name evidence="3" type="ORF">MNBD_CPR01-311</name>
</gene>
<proteinExistence type="predicted"/>
<dbReference type="Pfam" id="PF13579">
    <property type="entry name" value="Glyco_trans_4_4"/>
    <property type="match status" value="1"/>
</dbReference>
<dbReference type="EMBL" id="UOEV01000088">
    <property type="protein sequence ID" value="VAW33210.1"/>
    <property type="molecule type" value="Genomic_DNA"/>
</dbReference>
<name>A0A3B0UWI6_9ZZZZ</name>
<feature type="domain" description="Glycosyl transferase family 1" evidence="1">
    <location>
        <begin position="190"/>
        <end position="343"/>
    </location>
</feature>
<dbReference type="SUPFAM" id="SSF53756">
    <property type="entry name" value="UDP-Glycosyltransferase/glycogen phosphorylase"/>
    <property type="match status" value="1"/>
</dbReference>
<sequence length="366" mass="40283">MKIVIATPLYPPELGGPATYAKILFEELPKQGIEVELVKFGDVRHLPKIVRHIAYFLRVRRALARADVALALDPVSVGLPTCVAAWTLRKPFVVKVVGDYAWEQGRQRFGIKDTLDDFTRTKRAPFFVRFLRSVQTRVARRAHTIIVPGEYLKKIVFAWGVPKEKIHVVHNAISLEKTGSVPSQVERLYRPLVVCAGRLVPWKNMDKVIDAVASLHKKGIKTSLVVVGDGPERATLASHAEKKLGSACVFTGAQSHADMLAILKYTDVFVLNSSYEGLSHMLIEAQTLGVPTVATKVGGNTEIITDNENGLLVPYGDFDALPFAISRILSDKSLKSRLSASAKASSSRFSINVMLDGIVSVLDEFK</sequence>
<dbReference type="InterPro" id="IPR001296">
    <property type="entry name" value="Glyco_trans_1"/>
</dbReference>
<organism evidence="3">
    <name type="scientific">hydrothermal vent metagenome</name>
    <dbReference type="NCBI Taxonomy" id="652676"/>
    <lineage>
        <taxon>unclassified sequences</taxon>
        <taxon>metagenomes</taxon>
        <taxon>ecological metagenomes</taxon>
    </lineage>
</organism>
<dbReference type="Gene3D" id="3.40.50.2000">
    <property type="entry name" value="Glycogen Phosphorylase B"/>
    <property type="match status" value="2"/>
</dbReference>
<dbReference type="PANTHER" id="PTHR45947:SF3">
    <property type="entry name" value="SULFOQUINOVOSYL TRANSFERASE SQD2"/>
    <property type="match status" value="1"/>
</dbReference>
<dbReference type="CDD" id="cd03801">
    <property type="entry name" value="GT4_PimA-like"/>
    <property type="match status" value="1"/>
</dbReference>
<dbReference type="Pfam" id="PF00534">
    <property type="entry name" value="Glycos_transf_1"/>
    <property type="match status" value="1"/>
</dbReference>
<reference evidence="3" key="1">
    <citation type="submission" date="2018-06" db="EMBL/GenBank/DDBJ databases">
        <authorList>
            <person name="Zhirakovskaya E."/>
        </authorList>
    </citation>
    <scope>NUCLEOTIDE SEQUENCE</scope>
</reference>
<dbReference type="AlphaFoldDB" id="A0A3B0UWI6"/>
<feature type="domain" description="Glycosyltransferase subfamily 4-like N-terminal" evidence="2">
    <location>
        <begin position="28"/>
        <end position="171"/>
    </location>
</feature>
<dbReference type="GO" id="GO:0016757">
    <property type="term" value="F:glycosyltransferase activity"/>
    <property type="evidence" value="ECO:0007669"/>
    <property type="project" value="InterPro"/>
</dbReference>
<evidence type="ECO:0000313" key="3">
    <source>
        <dbReference type="EMBL" id="VAW33210.1"/>
    </source>
</evidence>
<dbReference type="PANTHER" id="PTHR45947">
    <property type="entry name" value="SULFOQUINOVOSYL TRANSFERASE SQD2"/>
    <property type="match status" value="1"/>
</dbReference>
<evidence type="ECO:0000259" key="1">
    <source>
        <dbReference type="Pfam" id="PF00534"/>
    </source>
</evidence>
<accession>A0A3B0UWI6</accession>
<dbReference type="InterPro" id="IPR028098">
    <property type="entry name" value="Glyco_trans_4-like_N"/>
</dbReference>
<dbReference type="InterPro" id="IPR050194">
    <property type="entry name" value="Glycosyltransferase_grp1"/>
</dbReference>
<evidence type="ECO:0008006" key="4">
    <source>
        <dbReference type="Google" id="ProtNLM"/>
    </source>
</evidence>